<organism evidence="3 4">
    <name type="scientific">Halogranum amylolyticum</name>
    <dbReference type="NCBI Taxonomy" id="660520"/>
    <lineage>
        <taxon>Archaea</taxon>
        <taxon>Methanobacteriati</taxon>
        <taxon>Methanobacteriota</taxon>
        <taxon>Stenosarchaea group</taxon>
        <taxon>Halobacteria</taxon>
        <taxon>Halobacteriales</taxon>
        <taxon>Haloferacaceae</taxon>
    </lineage>
</organism>
<feature type="transmembrane region" description="Helical" evidence="1">
    <location>
        <begin position="208"/>
        <end position="226"/>
    </location>
</feature>
<dbReference type="PROSITE" id="PS50850">
    <property type="entry name" value="MFS"/>
    <property type="match status" value="1"/>
</dbReference>
<feature type="transmembrane region" description="Helical" evidence="1">
    <location>
        <begin position="312"/>
        <end position="334"/>
    </location>
</feature>
<dbReference type="GO" id="GO:0022857">
    <property type="term" value="F:transmembrane transporter activity"/>
    <property type="evidence" value="ECO:0007669"/>
    <property type="project" value="InterPro"/>
</dbReference>
<keyword evidence="1" id="KW-0812">Transmembrane</keyword>
<feature type="transmembrane region" description="Helical" evidence="1">
    <location>
        <begin position="131"/>
        <end position="152"/>
    </location>
</feature>
<evidence type="ECO:0000313" key="3">
    <source>
        <dbReference type="EMBL" id="SEP16782.1"/>
    </source>
</evidence>
<keyword evidence="4" id="KW-1185">Reference proteome</keyword>
<feature type="domain" description="Major facilitator superfamily (MFS) profile" evidence="2">
    <location>
        <begin position="8"/>
        <end position="399"/>
    </location>
</feature>
<dbReference type="EMBL" id="FODV01000018">
    <property type="protein sequence ID" value="SEP16782.1"/>
    <property type="molecule type" value="Genomic_DNA"/>
</dbReference>
<dbReference type="InterPro" id="IPR020846">
    <property type="entry name" value="MFS_dom"/>
</dbReference>
<feature type="transmembrane region" description="Helical" evidence="1">
    <location>
        <begin position="378"/>
        <end position="396"/>
    </location>
</feature>
<feature type="transmembrane region" description="Helical" evidence="1">
    <location>
        <begin position="37"/>
        <end position="62"/>
    </location>
</feature>
<feature type="transmembrane region" description="Helical" evidence="1">
    <location>
        <begin position="259"/>
        <end position="275"/>
    </location>
</feature>
<accession>A0A1H8VMV6</accession>
<sequence length="399" mass="41763">MQTNDLKVTQFTTLGHALFHTYELSIPLFVGLWMENFGLSAFVIGTVVGGGYALIGIGAPVSGILSDYFGSRRLIIISILGMGVGFALLSLASGIASLLLAVLLWGVFASIYHPAGLSLISRVATEQGTVFAYHGAGGNVGTALGPLSTVFLLSIVDWRMTVVILSVPAVIAALLGISIEFKESERDATAPTSLFDASRTVVTSSRRLFTLGFTVAFIAVLFYGIYYRGLLTFLPDVLGQSPWLSQTEFLGRSFSPAEYVYSGLLTVGIAGQYVGGKLTDSIPSKIAFLGALTGLVVLALAFVLVWHVGATAIVAVSLALGFFVYGTAPIYQVIISEQAADGVQGLSYGFTYLAMFGIGAIGASVAGTVLTYATTPSLFLVLAAVAATGAFCALVLRRI</sequence>
<keyword evidence="1" id="KW-0472">Membrane</keyword>
<evidence type="ECO:0000313" key="4">
    <source>
        <dbReference type="Proteomes" id="UP000199126"/>
    </source>
</evidence>
<reference evidence="4" key="1">
    <citation type="submission" date="2016-10" db="EMBL/GenBank/DDBJ databases">
        <authorList>
            <person name="Varghese N."/>
            <person name="Submissions S."/>
        </authorList>
    </citation>
    <scope>NUCLEOTIDE SEQUENCE [LARGE SCALE GENOMIC DNA]</scope>
    <source>
        <strain evidence="4">CGMCC 1.10121</strain>
    </source>
</reference>
<keyword evidence="1" id="KW-1133">Transmembrane helix</keyword>
<feature type="transmembrane region" description="Helical" evidence="1">
    <location>
        <begin position="287"/>
        <end position="306"/>
    </location>
</feature>
<feature type="transmembrane region" description="Helical" evidence="1">
    <location>
        <begin position="158"/>
        <end position="177"/>
    </location>
</feature>
<dbReference type="SUPFAM" id="SSF103473">
    <property type="entry name" value="MFS general substrate transporter"/>
    <property type="match status" value="1"/>
</dbReference>
<evidence type="ECO:0000259" key="2">
    <source>
        <dbReference type="PROSITE" id="PS50850"/>
    </source>
</evidence>
<evidence type="ECO:0000256" key="1">
    <source>
        <dbReference type="SAM" id="Phobius"/>
    </source>
</evidence>
<feature type="transmembrane region" description="Helical" evidence="1">
    <location>
        <begin position="98"/>
        <end position="119"/>
    </location>
</feature>
<name>A0A1H8VMV6_9EURY</name>
<dbReference type="Pfam" id="PF07690">
    <property type="entry name" value="MFS_1"/>
    <property type="match status" value="1"/>
</dbReference>
<dbReference type="RefSeq" id="WP_089827241.1">
    <property type="nucleotide sequence ID" value="NZ_FODV01000018.1"/>
</dbReference>
<dbReference type="GO" id="GO:0005886">
    <property type="term" value="C:plasma membrane"/>
    <property type="evidence" value="ECO:0007669"/>
    <property type="project" value="TreeGrafter"/>
</dbReference>
<feature type="transmembrane region" description="Helical" evidence="1">
    <location>
        <begin position="346"/>
        <end position="372"/>
    </location>
</feature>
<dbReference type="InterPro" id="IPR036259">
    <property type="entry name" value="MFS_trans_sf"/>
</dbReference>
<gene>
    <name evidence="3" type="ORF">SAMN04487948_11817</name>
</gene>
<protein>
    <submittedName>
        <fullName evidence="3">Sugar phosphate permease</fullName>
    </submittedName>
</protein>
<dbReference type="InterPro" id="IPR011701">
    <property type="entry name" value="MFS"/>
</dbReference>
<dbReference type="Proteomes" id="UP000199126">
    <property type="component" value="Unassembled WGS sequence"/>
</dbReference>
<dbReference type="PANTHER" id="PTHR43129">
    <property type="entry name" value="FOSMIDOMYCIN RESISTANCE PROTEIN"/>
    <property type="match status" value="1"/>
</dbReference>
<proteinExistence type="predicted"/>
<dbReference type="Gene3D" id="1.20.1250.20">
    <property type="entry name" value="MFS general substrate transporter like domains"/>
    <property type="match status" value="2"/>
</dbReference>
<dbReference type="PANTHER" id="PTHR43129:SF1">
    <property type="entry name" value="FOSMIDOMYCIN RESISTANCE PROTEIN"/>
    <property type="match status" value="1"/>
</dbReference>
<dbReference type="AlphaFoldDB" id="A0A1H8VMV6"/>
<dbReference type="OrthoDB" id="204590at2157"/>
<feature type="transmembrane region" description="Helical" evidence="1">
    <location>
        <begin position="74"/>
        <end position="92"/>
    </location>
</feature>